<dbReference type="GO" id="GO:0000978">
    <property type="term" value="F:RNA polymerase II cis-regulatory region sequence-specific DNA binding"/>
    <property type="evidence" value="ECO:0007669"/>
    <property type="project" value="TreeGrafter"/>
</dbReference>
<dbReference type="Pfam" id="PF25026">
    <property type="entry name" value="Asd-4"/>
    <property type="match status" value="1"/>
</dbReference>
<dbReference type="Proteomes" id="UP000033140">
    <property type="component" value="Unassembled WGS sequence"/>
</dbReference>
<evidence type="ECO:0000256" key="2">
    <source>
        <dbReference type="ARBA" id="ARBA00022723"/>
    </source>
</evidence>
<keyword evidence="4" id="KW-0862">Zinc</keyword>
<dbReference type="PANTHER" id="PTHR10071:SF281">
    <property type="entry name" value="BOX A-BINDING FACTOR-RELATED"/>
    <property type="match status" value="1"/>
</dbReference>
<evidence type="ECO:0000256" key="6">
    <source>
        <dbReference type="PROSITE-ProRule" id="PRU00094"/>
    </source>
</evidence>
<feature type="compositionally biased region" description="Basic and acidic residues" evidence="8">
    <location>
        <begin position="567"/>
        <end position="577"/>
    </location>
</feature>
<dbReference type="SUPFAM" id="SSF57716">
    <property type="entry name" value="Glucocorticoid receptor-like (DNA-binding domain)"/>
    <property type="match status" value="1"/>
</dbReference>
<dbReference type="GO" id="GO:0008270">
    <property type="term" value="F:zinc ion binding"/>
    <property type="evidence" value="ECO:0007669"/>
    <property type="project" value="UniProtKB-KW"/>
</dbReference>
<dbReference type="InterPro" id="IPR013088">
    <property type="entry name" value="Znf_NHR/GATA"/>
</dbReference>
<feature type="coiled-coil region" evidence="7">
    <location>
        <begin position="460"/>
        <end position="498"/>
    </location>
</feature>
<evidence type="ECO:0000256" key="8">
    <source>
        <dbReference type="SAM" id="MobiDB-lite"/>
    </source>
</evidence>
<reference evidence="10 11" key="3">
    <citation type="journal article" date="2015" name="Genome Announc.">
        <title>Draft Genome Sequence of the Archiascomycetous Yeast Saitoella complicata.</title>
        <authorList>
            <person name="Yamauchi K."/>
            <person name="Kondo S."/>
            <person name="Hamamoto M."/>
            <person name="Takahashi Y."/>
            <person name="Ogura Y."/>
            <person name="Hayashi T."/>
            <person name="Nishida H."/>
        </authorList>
    </citation>
    <scope>NUCLEOTIDE SEQUENCE [LARGE SCALE GENOMIC DNA]</scope>
    <source>
        <strain evidence="10 11">NRRL Y-17804</strain>
    </source>
</reference>
<dbReference type="GO" id="GO:0045944">
    <property type="term" value="P:positive regulation of transcription by RNA polymerase II"/>
    <property type="evidence" value="ECO:0007669"/>
    <property type="project" value="TreeGrafter"/>
</dbReference>
<evidence type="ECO:0000256" key="5">
    <source>
        <dbReference type="ARBA" id="ARBA00023242"/>
    </source>
</evidence>
<dbReference type="PRINTS" id="PR00619">
    <property type="entry name" value="GATAZNFINGER"/>
</dbReference>
<proteinExistence type="predicted"/>
<evidence type="ECO:0000256" key="1">
    <source>
        <dbReference type="ARBA" id="ARBA00004123"/>
    </source>
</evidence>
<dbReference type="SMART" id="SM00401">
    <property type="entry name" value="ZnF_GATA"/>
    <property type="match status" value="1"/>
</dbReference>
<evidence type="ECO:0000256" key="3">
    <source>
        <dbReference type="ARBA" id="ARBA00022771"/>
    </source>
</evidence>
<feature type="compositionally biased region" description="Basic residues" evidence="8">
    <location>
        <begin position="311"/>
        <end position="325"/>
    </location>
</feature>
<dbReference type="InterPro" id="IPR056998">
    <property type="entry name" value="Asd-4/GZF3_helical"/>
</dbReference>
<dbReference type="AlphaFoldDB" id="A0A0E9N7P5"/>
<dbReference type="InterPro" id="IPR039355">
    <property type="entry name" value="Transcription_factor_GATA"/>
</dbReference>
<dbReference type="CDD" id="cd00202">
    <property type="entry name" value="ZnF_GATA"/>
    <property type="match status" value="1"/>
</dbReference>
<protein>
    <recommendedName>
        <fullName evidence="9">GATA-type domain-containing protein</fullName>
    </recommendedName>
</protein>
<evidence type="ECO:0000256" key="4">
    <source>
        <dbReference type="ARBA" id="ARBA00022833"/>
    </source>
</evidence>
<name>A0A0E9N7P5_SAICN</name>
<reference evidence="10 11" key="1">
    <citation type="journal article" date="2011" name="J. Gen. Appl. Microbiol.">
        <title>Draft genome sequencing of the enigmatic yeast Saitoella complicata.</title>
        <authorList>
            <person name="Nishida H."/>
            <person name="Hamamoto M."/>
            <person name="Sugiyama J."/>
        </authorList>
    </citation>
    <scope>NUCLEOTIDE SEQUENCE [LARGE SCALE GENOMIC DNA]</scope>
    <source>
        <strain evidence="10 11">NRRL Y-17804</strain>
    </source>
</reference>
<dbReference type="STRING" id="698492.A0A0E9N7P5"/>
<evidence type="ECO:0000256" key="7">
    <source>
        <dbReference type="SAM" id="Coils"/>
    </source>
</evidence>
<reference evidence="10 11" key="2">
    <citation type="journal article" date="2014" name="J. Gen. Appl. Microbiol.">
        <title>The early diverging ascomycetous budding yeast Saitoella complicata has three histone deacetylases belonging to the Clr6, Hos2, and Rpd3 lineages.</title>
        <authorList>
            <person name="Nishida H."/>
            <person name="Matsumoto T."/>
            <person name="Kondo S."/>
            <person name="Hamamoto M."/>
            <person name="Yoshikawa H."/>
        </authorList>
    </citation>
    <scope>NUCLEOTIDE SEQUENCE [LARGE SCALE GENOMIC DNA]</scope>
    <source>
        <strain evidence="10 11">NRRL Y-17804</strain>
    </source>
</reference>
<feature type="compositionally biased region" description="Low complexity" evidence="8">
    <location>
        <begin position="360"/>
        <end position="375"/>
    </location>
</feature>
<dbReference type="Pfam" id="PF00320">
    <property type="entry name" value="GATA"/>
    <property type="match status" value="1"/>
</dbReference>
<keyword evidence="2" id="KW-0479">Metal-binding</keyword>
<evidence type="ECO:0000259" key="9">
    <source>
        <dbReference type="PROSITE" id="PS50114"/>
    </source>
</evidence>
<dbReference type="PROSITE" id="PS00344">
    <property type="entry name" value="GATA_ZN_FINGER_1"/>
    <property type="match status" value="1"/>
</dbReference>
<sequence>MYVFNWRSSTEAAASEMYDKFGIKLKDCKHSLARIRFTYLLNEWLQSLRRDEYTVVQLFIRVGVLPLPFNLELGGNFVCPSLETRIDSLDVYASGIAPVASARSQKRPASWWSNSFSGQVVLDDSSLVYIPNLRSNHQTPTSPPHRHSLFTPLLFDFCGLDCSRLIIYRFYNGGSRQLDSSIMAPHPPAAMGPSRNLPPPTPLHQQVHHHHFAPVMHSPHTPPPHLQHGLAHPGYPQGLPALPVTFPATATPTTASSTPGNPPVCQNCATSTTPLWRRDESGATLCNACGLFLKLHGRPRPISLKTDVIKSRNRVKSSGQVKRKSSATEGHPGMHALHHGLVHTPPHNGHLAGPSGNGGNSPPHSPNSSHAYPSPQITHSMHLHYPGAVHMAPDPALLRPPTVMQHRPGSVPLPTENEPQTMESVMASNQALRTRVAELDLVNDLFRSRVTELESSETASRRLEGSRREVEMQLRNQLEEMERREVGYLNRIEALERELTAEREVGNMRKKMRSPATAPSMDEATPEKEVTAEKPLNGEQGGNVEGGEEATSAREPVLSEEASPMVEAREGASPKSA</sequence>
<feature type="region of interest" description="Disordered" evidence="8">
    <location>
        <begin position="505"/>
        <end position="577"/>
    </location>
</feature>
<comment type="subcellular location">
    <subcellularLocation>
        <location evidence="1">Nucleus</location>
    </subcellularLocation>
</comment>
<dbReference type="GO" id="GO:0001227">
    <property type="term" value="F:DNA-binding transcription repressor activity, RNA polymerase II-specific"/>
    <property type="evidence" value="ECO:0007669"/>
    <property type="project" value="UniProtKB-ARBA"/>
</dbReference>
<evidence type="ECO:0000313" key="11">
    <source>
        <dbReference type="Proteomes" id="UP000033140"/>
    </source>
</evidence>
<dbReference type="PANTHER" id="PTHR10071">
    <property type="entry name" value="TRANSCRIPTION FACTOR GATA FAMILY MEMBER"/>
    <property type="match status" value="1"/>
</dbReference>
<dbReference type="PROSITE" id="PS50114">
    <property type="entry name" value="GATA_ZN_FINGER_2"/>
    <property type="match status" value="1"/>
</dbReference>
<keyword evidence="11" id="KW-1185">Reference proteome</keyword>
<evidence type="ECO:0000313" key="10">
    <source>
        <dbReference type="EMBL" id="GAO45927.1"/>
    </source>
</evidence>
<keyword evidence="7" id="KW-0175">Coiled coil</keyword>
<keyword evidence="3 6" id="KW-0863">Zinc-finger</keyword>
<gene>
    <name evidence="10" type="ORF">G7K_0172-t1</name>
</gene>
<accession>A0A0E9N7P5</accession>
<feature type="region of interest" description="Disordered" evidence="8">
    <location>
        <begin position="308"/>
        <end position="379"/>
    </location>
</feature>
<dbReference type="InterPro" id="IPR000679">
    <property type="entry name" value="Znf_GATA"/>
</dbReference>
<dbReference type="FunFam" id="3.30.50.10:FF:000007">
    <property type="entry name" value="Nitrogen regulatory AreA, N-terminal"/>
    <property type="match status" value="1"/>
</dbReference>
<keyword evidence="5" id="KW-0539">Nucleus</keyword>
<organism evidence="10 11">
    <name type="scientific">Saitoella complicata (strain BCRC 22490 / CBS 7301 / JCM 7358 / NBRC 10748 / NRRL Y-17804)</name>
    <dbReference type="NCBI Taxonomy" id="698492"/>
    <lineage>
        <taxon>Eukaryota</taxon>
        <taxon>Fungi</taxon>
        <taxon>Dikarya</taxon>
        <taxon>Ascomycota</taxon>
        <taxon>Taphrinomycotina</taxon>
        <taxon>Taphrinomycotina incertae sedis</taxon>
        <taxon>Saitoella</taxon>
    </lineage>
</organism>
<dbReference type="GO" id="GO:0005634">
    <property type="term" value="C:nucleus"/>
    <property type="evidence" value="ECO:0007669"/>
    <property type="project" value="UniProtKB-SubCell"/>
</dbReference>
<dbReference type="Gene3D" id="3.30.50.10">
    <property type="entry name" value="Erythroid Transcription Factor GATA-1, subunit A"/>
    <property type="match status" value="1"/>
</dbReference>
<feature type="domain" description="GATA-type" evidence="9">
    <location>
        <begin position="265"/>
        <end position="312"/>
    </location>
</feature>
<dbReference type="EMBL" id="BACD03000001">
    <property type="protein sequence ID" value="GAO45927.1"/>
    <property type="molecule type" value="Genomic_DNA"/>
</dbReference>
<comment type="caution">
    <text evidence="10">The sequence shown here is derived from an EMBL/GenBank/DDBJ whole genome shotgun (WGS) entry which is preliminary data.</text>
</comment>